<comment type="caution">
    <text evidence="2">The sequence shown here is derived from an EMBL/GenBank/DDBJ whole genome shotgun (WGS) entry which is preliminary data.</text>
</comment>
<protein>
    <submittedName>
        <fullName evidence="2">Uncharacterized protein</fullName>
    </submittedName>
</protein>
<evidence type="ECO:0000313" key="3">
    <source>
        <dbReference type="Proteomes" id="UP000718630"/>
    </source>
</evidence>
<name>A0A929QYZ4_9ACTO</name>
<feature type="region of interest" description="Disordered" evidence="1">
    <location>
        <begin position="35"/>
        <end position="54"/>
    </location>
</feature>
<proteinExistence type="predicted"/>
<dbReference type="EMBL" id="JABZFZ010000292">
    <property type="protein sequence ID" value="MBF0940372.1"/>
    <property type="molecule type" value="Genomic_DNA"/>
</dbReference>
<evidence type="ECO:0000256" key="1">
    <source>
        <dbReference type="SAM" id="MobiDB-lite"/>
    </source>
</evidence>
<gene>
    <name evidence="2" type="ORF">HXK03_05800</name>
</gene>
<dbReference type="Proteomes" id="UP000718630">
    <property type="component" value="Unassembled WGS sequence"/>
</dbReference>
<organism evidence="2 3">
    <name type="scientific">Schaalia georgiae</name>
    <dbReference type="NCBI Taxonomy" id="52768"/>
    <lineage>
        <taxon>Bacteria</taxon>
        <taxon>Bacillati</taxon>
        <taxon>Actinomycetota</taxon>
        <taxon>Actinomycetes</taxon>
        <taxon>Actinomycetales</taxon>
        <taxon>Actinomycetaceae</taxon>
        <taxon>Schaalia</taxon>
    </lineage>
</organism>
<accession>A0A929QYZ4</accession>
<evidence type="ECO:0000313" key="2">
    <source>
        <dbReference type="EMBL" id="MBF0940372.1"/>
    </source>
</evidence>
<dbReference type="AlphaFoldDB" id="A0A929QYZ4"/>
<reference evidence="2" key="1">
    <citation type="submission" date="2020-04" db="EMBL/GenBank/DDBJ databases">
        <title>Deep metagenomics examines the oral microbiome during advanced dental caries in children, revealing novel taxa and co-occurrences with host molecules.</title>
        <authorList>
            <person name="Baker J.L."/>
            <person name="Morton J.T."/>
            <person name="Dinis M."/>
            <person name="Alvarez R."/>
            <person name="Tran N.C."/>
            <person name="Knight R."/>
            <person name="Edlund A."/>
        </authorList>
    </citation>
    <scope>NUCLEOTIDE SEQUENCE</scope>
    <source>
        <strain evidence="2">JCVI_32_bin.64</strain>
    </source>
</reference>
<feature type="compositionally biased region" description="Low complexity" evidence="1">
    <location>
        <begin position="35"/>
        <end position="52"/>
    </location>
</feature>
<sequence>MWPRRIITGTGLLVVAALLVWSAVSVVKALLAGSPPDPQPQSASQSGADASGYPLGADQRATADGIVTGNATVDVPVCLEANLEVRATASDATSGQAVPIGVSLRNRGGVACRVGLSSLAVTITTGDLTVYDSAACEQGAESEQVLLLSPDRTWSGTLGWDGLVHVNGCAAPPGGERAADPGTYQLRVFLDGKDTGNHVVFDVGAALPPKPSPAPQSQSGVQSG</sequence>